<dbReference type="AlphaFoldDB" id="A0A5J4RYK4"/>
<sequence>MAKVYRLHEGQDGTGWFDSNPITKDQLKNIRTAGVEVATSIPTPFARIDLVKSAFRWVTDNGMQGNTAQHKLVSDALDVAQLFFLYPMYKGKVKIVSWNPNDRFYALSHDENSKHSSFAKTLEVFWQQDGAVYNFDKLNRIFLLLNNYNKVIGGTSPATLFFAAPDVRIATADIHITCGQDVLFDDQYASLADRDKTFVEYIFTLKKQNDFATLFPEVYSYLDEVETLLTGELRHRVANINASNINEFAPCPTMDNENDICEVLGIPLGVQEIDPKIIEEESAFVIQSTLSDLKPLILPNDKFSAQWTYTTQGTYWDINNQIPEKNIKDENNSTLPVQGGRYYWLSIGNFLEDKIIELPYTIDSSKFKTCGAKKQLLPLSSTFFKYFNAQDVDKYLKLEELAGGGIEAKLTVPVTKGNIIFKKTYHREDMVTLEVHLAILPFLRASSIDLDYTLGLQDKRYDRREDLHINCLEKGKEVNTNLPVTRRQGYGNTIKSAYYKTKRFDAISIGCNSVMGFVIPHMPDSTVNGQVSFAVDFGTTNTHIEYKKEHEAEKAIDVTSDLPMWQSLIDREAGESNINIADDDFYEREIFPYQFNNSTNYKFPFRTALIYNQLINFDKPIDVFTHTNNFFLFEKRFYSTHLQLHTKLKWGNYQEDKDKILVNSYVECLLYIALYKTLLLNGNPKTTKIIWFYPVSMDSFEQGIFVEVWEKAYKKIFKVNSAENMNAIPESIAPYLYYRGSKYAGTCLSIDIGGGSSDIAVFENAKDLPEFISSIKFGGNAIFGDGFPNDAFSGSSDNNGFVNLYKKKIESVIEKGSGKEEILDDILKRRKDSADFSSFLFSLENENDLQFNYTDRLRADRRMKLPILVFYGAIVYYSACLIKKQGSATPLKNILFSGTASKTLKIIDSQKNYPNASNLFKHIFDTVTGSTITHLKIALTDNPKEITCKGVLRAGFNNNMDDCPVVFWLGGKDDESIWGKTLNNKTDISATPLYSELNDVNKTCIENSLDHFFELLDHYVKKTNIENEFGIDNSAYQLFKNTRSSNIKNYLEQGIKAFFKSPDKHMEETLFFYPLIGILNNLSLDLSNMDTHEI</sequence>
<name>A0A5J4RYK4_9ZZZZ</name>
<reference evidence="1" key="1">
    <citation type="submission" date="2019-03" db="EMBL/GenBank/DDBJ databases">
        <title>Single cell metagenomics reveals metabolic interactions within the superorganism composed of flagellate Streblomastix strix and complex community of Bacteroidetes bacteria on its surface.</title>
        <authorList>
            <person name="Treitli S.C."/>
            <person name="Kolisko M."/>
            <person name="Husnik F."/>
            <person name="Keeling P."/>
            <person name="Hampl V."/>
        </authorList>
    </citation>
    <scope>NUCLEOTIDE SEQUENCE</scope>
    <source>
        <strain evidence="1">STM</strain>
    </source>
</reference>
<dbReference type="EMBL" id="SNRY01000613">
    <property type="protein sequence ID" value="KAA6338482.1"/>
    <property type="molecule type" value="Genomic_DNA"/>
</dbReference>
<evidence type="ECO:0000313" key="1">
    <source>
        <dbReference type="EMBL" id="KAA6338482.1"/>
    </source>
</evidence>
<protein>
    <submittedName>
        <fullName evidence="1">Uncharacterized protein</fullName>
    </submittedName>
</protein>
<organism evidence="1">
    <name type="scientific">termite gut metagenome</name>
    <dbReference type="NCBI Taxonomy" id="433724"/>
    <lineage>
        <taxon>unclassified sequences</taxon>
        <taxon>metagenomes</taxon>
        <taxon>organismal metagenomes</taxon>
    </lineage>
</organism>
<accession>A0A5J4RYK4</accession>
<gene>
    <name evidence="1" type="ORF">EZS27_013521</name>
</gene>
<proteinExistence type="predicted"/>
<comment type="caution">
    <text evidence="1">The sequence shown here is derived from an EMBL/GenBank/DDBJ whole genome shotgun (WGS) entry which is preliminary data.</text>
</comment>